<evidence type="ECO:0000256" key="2">
    <source>
        <dbReference type="RuleBase" id="RU363072"/>
    </source>
</evidence>
<feature type="signal peptide" evidence="2">
    <location>
        <begin position="1"/>
        <end position="24"/>
    </location>
</feature>
<proteinExistence type="inferred from homology"/>
<dbReference type="Gene3D" id="2.40.160.180">
    <property type="entry name" value="Carbohydrate-selective porin OprB"/>
    <property type="match status" value="1"/>
</dbReference>
<gene>
    <name evidence="4" type="ORF">KME07_02245</name>
</gene>
<dbReference type="InterPro" id="IPR001119">
    <property type="entry name" value="SLH_dom"/>
</dbReference>
<dbReference type="PANTHER" id="PTHR43308:SF1">
    <property type="entry name" value="OUTER MEMBRANE PROTEIN ALPHA"/>
    <property type="match status" value="1"/>
</dbReference>
<dbReference type="InterPro" id="IPR007049">
    <property type="entry name" value="Carb-sel_porin_OprB"/>
</dbReference>
<evidence type="ECO:0000313" key="5">
    <source>
        <dbReference type="Proteomes" id="UP000707356"/>
    </source>
</evidence>
<dbReference type="Pfam" id="PF04966">
    <property type="entry name" value="OprB"/>
    <property type="match status" value="1"/>
</dbReference>
<dbReference type="InterPro" id="IPR047684">
    <property type="entry name" value="Por_som-like"/>
</dbReference>
<reference evidence="4" key="1">
    <citation type="submission" date="2021-05" db="EMBL/GenBank/DDBJ databases">
        <authorList>
            <person name="Pietrasiak N."/>
            <person name="Ward R."/>
            <person name="Stajich J.E."/>
            <person name="Kurbessoian T."/>
        </authorList>
    </citation>
    <scope>NUCLEOTIDE SEQUENCE</scope>
    <source>
        <strain evidence="4">GSE-TBD4-15B</strain>
    </source>
</reference>
<evidence type="ECO:0000259" key="3">
    <source>
        <dbReference type="PROSITE" id="PS51272"/>
    </source>
</evidence>
<protein>
    <submittedName>
        <fullName evidence="4">Iron uptake porin</fullName>
    </submittedName>
</protein>
<organism evidence="4 5">
    <name type="scientific">Pegethrix bostrychoides GSE-TBD4-15B</name>
    <dbReference type="NCBI Taxonomy" id="2839662"/>
    <lineage>
        <taxon>Bacteria</taxon>
        <taxon>Bacillati</taxon>
        <taxon>Cyanobacteriota</taxon>
        <taxon>Cyanophyceae</taxon>
        <taxon>Oculatellales</taxon>
        <taxon>Oculatellaceae</taxon>
        <taxon>Pegethrix</taxon>
    </lineage>
</organism>
<comment type="caution">
    <text evidence="4">The sequence shown here is derived from an EMBL/GenBank/DDBJ whole genome shotgun (WGS) entry which is preliminary data.</text>
</comment>
<dbReference type="GO" id="GO:0008643">
    <property type="term" value="P:carbohydrate transport"/>
    <property type="evidence" value="ECO:0007669"/>
    <property type="project" value="InterPro"/>
</dbReference>
<name>A0A951P788_9CYAN</name>
<dbReference type="EMBL" id="JAHHHV010000009">
    <property type="protein sequence ID" value="MBW4464246.1"/>
    <property type="molecule type" value="Genomic_DNA"/>
</dbReference>
<keyword evidence="2" id="KW-0732">Signal</keyword>
<dbReference type="PANTHER" id="PTHR43308">
    <property type="entry name" value="OUTER MEMBRANE PROTEIN ALPHA-RELATED"/>
    <property type="match status" value="1"/>
</dbReference>
<dbReference type="Proteomes" id="UP000707356">
    <property type="component" value="Unassembled WGS sequence"/>
</dbReference>
<reference evidence="4" key="2">
    <citation type="journal article" date="2022" name="Microbiol. Resour. Announc.">
        <title>Metagenome Sequencing to Explore Phylogenomics of Terrestrial Cyanobacteria.</title>
        <authorList>
            <person name="Ward R.D."/>
            <person name="Stajich J.E."/>
            <person name="Johansen J.R."/>
            <person name="Huntemann M."/>
            <person name="Clum A."/>
            <person name="Foster B."/>
            <person name="Foster B."/>
            <person name="Roux S."/>
            <person name="Palaniappan K."/>
            <person name="Varghese N."/>
            <person name="Mukherjee S."/>
            <person name="Reddy T.B.K."/>
            <person name="Daum C."/>
            <person name="Copeland A."/>
            <person name="Chen I.A."/>
            <person name="Ivanova N.N."/>
            <person name="Kyrpides N.C."/>
            <person name="Shapiro N."/>
            <person name="Eloe-Fadrosh E.A."/>
            <person name="Pietrasiak N."/>
        </authorList>
    </citation>
    <scope>NUCLEOTIDE SEQUENCE</scope>
    <source>
        <strain evidence="4">GSE-TBD4-15B</strain>
    </source>
</reference>
<feature type="chain" id="PRO_5038163506" evidence="2">
    <location>
        <begin position="25"/>
        <end position="657"/>
    </location>
</feature>
<evidence type="ECO:0000313" key="4">
    <source>
        <dbReference type="EMBL" id="MBW4464246.1"/>
    </source>
</evidence>
<dbReference type="Pfam" id="PF00395">
    <property type="entry name" value="SLH"/>
    <property type="match status" value="1"/>
</dbReference>
<evidence type="ECO:0000256" key="1">
    <source>
        <dbReference type="ARBA" id="ARBA00008769"/>
    </source>
</evidence>
<dbReference type="NCBIfam" id="NF033921">
    <property type="entry name" value="por_somb"/>
    <property type="match status" value="1"/>
</dbReference>
<dbReference type="InterPro" id="IPR038673">
    <property type="entry name" value="OprB_sf"/>
</dbReference>
<dbReference type="AlphaFoldDB" id="A0A951P788"/>
<sequence>MKNKFWGWALLLPALSTVAMTAMAKIAIAETASLAVSIQPDVETSVQTDSSNLLAESETLVAPVAVHQDVVQDIVQATVQATVRSAEVSQPELSASAGAEVTGSEAMGSEVTAEALPALSPTVLTAPTTLAQIQPAEPLATPRQNPTMSQVTPVNQLSSAQPNRAMSQLTSVTQLSDVQPTDWAYQALQSLVERYGCIVGYPDGTYKGQRALTRFEFAAGMNSCLDRISELLAASTADLATKEDLATLQRLQEEFAAELAALRGRVDVLDARVSALEANQFSTTTKLGGETLFFVANLYGGDSDDTDLDNQVAGQYRVRLNFDTSFSGTDLLRVRLQAGTLTGGDFAFEQAGNEISYGAFATSGSSVVIDSLKYEFALNRVVQIGLYANGTGLDDITFGNTINPLDNPVRSAITRFGGRNAVYRTGSTSAGIAANLKFTDNISIQAGYLSGEPGDPSAGAGLLNGNYAAQGQLTFRNIFNVVDLAFTYVNAYTGISTSATGITAGVPFNLGSRNARVDVDRPVIANSYGATVNFRILPGLQLGGWAGYSAVRAISLGDASVWNYAATLALPDLLGRGNLGGIIFGMQPRLTGSDSSIGDVLGDRKDPDVGFHLEAFYRLAITDNIDITPGFVWITAPNHDESNDDEFFGVVRTTFRF</sequence>
<dbReference type="GO" id="GO:0016020">
    <property type="term" value="C:membrane"/>
    <property type="evidence" value="ECO:0007669"/>
    <property type="project" value="InterPro"/>
</dbReference>
<dbReference type="PROSITE" id="PS51272">
    <property type="entry name" value="SLH"/>
    <property type="match status" value="1"/>
</dbReference>
<dbReference type="GO" id="GO:0015288">
    <property type="term" value="F:porin activity"/>
    <property type="evidence" value="ECO:0007669"/>
    <property type="project" value="InterPro"/>
</dbReference>
<comment type="similarity">
    <text evidence="1 2">Belongs to the OprB family.</text>
</comment>
<dbReference type="InterPro" id="IPR051465">
    <property type="entry name" value="Cell_Envelope_Struct_Comp"/>
</dbReference>
<accession>A0A951P788</accession>
<feature type="domain" description="SLH" evidence="3">
    <location>
        <begin position="171"/>
        <end position="235"/>
    </location>
</feature>